<sequence length="54" mass="5758">MTALAGPPVAIKLDAFAHACQFPEASGGRAPPPFGPTLRIDRKRWTWKGKAGDP</sequence>
<name>A0A0P1BIR7_9BASI</name>
<dbReference type="AlphaFoldDB" id="A0A0P1BIR7"/>
<reference evidence="1 2" key="1">
    <citation type="submission" date="2014-09" db="EMBL/GenBank/DDBJ databases">
        <authorList>
            <person name="Magalhaes I.L.F."/>
            <person name="Oliveira U."/>
            <person name="Santos F.R."/>
            <person name="Vidigal T.H.D.A."/>
            <person name="Brescovit A.D."/>
            <person name="Santos A.J."/>
        </authorList>
    </citation>
    <scope>NUCLEOTIDE SEQUENCE [LARGE SCALE GENOMIC DNA]</scope>
</reference>
<organism evidence="1 2">
    <name type="scientific">Ceraceosorus bombacis</name>
    <dbReference type="NCBI Taxonomy" id="401625"/>
    <lineage>
        <taxon>Eukaryota</taxon>
        <taxon>Fungi</taxon>
        <taxon>Dikarya</taxon>
        <taxon>Basidiomycota</taxon>
        <taxon>Ustilaginomycotina</taxon>
        <taxon>Exobasidiomycetes</taxon>
        <taxon>Ceraceosorales</taxon>
        <taxon>Ceraceosoraceae</taxon>
        <taxon>Ceraceosorus</taxon>
    </lineage>
</organism>
<keyword evidence="2" id="KW-1185">Reference proteome</keyword>
<dbReference type="Proteomes" id="UP000054845">
    <property type="component" value="Unassembled WGS sequence"/>
</dbReference>
<dbReference type="EMBL" id="CCYA01000264">
    <property type="protein sequence ID" value="CEH15551.1"/>
    <property type="molecule type" value="Genomic_DNA"/>
</dbReference>
<protein>
    <submittedName>
        <fullName evidence="1">Uncharacterized protein</fullName>
    </submittedName>
</protein>
<evidence type="ECO:0000313" key="2">
    <source>
        <dbReference type="Proteomes" id="UP000054845"/>
    </source>
</evidence>
<proteinExistence type="predicted"/>
<accession>A0A0P1BIR7</accession>
<evidence type="ECO:0000313" key="1">
    <source>
        <dbReference type="EMBL" id="CEH15551.1"/>
    </source>
</evidence>